<dbReference type="EMBL" id="JACRSV010000002">
    <property type="protein sequence ID" value="MBC8560251.1"/>
    <property type="molecule type" value="Genomic_DNA"/>
</dbReference>
<gene>
    <name evidence="5" type="ORF">H8710_09265</name>
</gene>
<dbReference type="GO" id="GO:0003700">
    <property type="term" value="F:DNA-binding transcription factor activity"/>
    <property type="evidence" value="ECO:0007669"/>
    <property type="project" value="InterPro"/>
</dbReference>
<keyword evidence="1" id="KW-0805">Transcription regulation</keyword>
<keyword evidence="3" id="KW-0804">Transcription</keyword>
<feature type="domain" description="HTH gntR-type" evidence="4">
    <location>
        <begin position="254"/>
        <end position="322"/>
    </location>
</feature>
<protein>
    <submittedName>
        <fullName evidence="5">GntR family transcriptional regulator</fullName>
    </submittedName>
</protein>
<dbReference type="GO" id="GO:0003677">
    <property type="term" value="F:DNA binding"/>
    <property type="evidence" value="ECO:0007669"/>
    <property type="project" value="UniProtKB-KW"/>
</dbReference>
<dbReference type="InterPro" id="IPR000524">
    <property type="entry name" value="Tscrpt_reg_HTH_GntR"/>
</dbReference>
<comment type="caution">
    <text evidence="5">The sequence shown here is derived from an EMBL/GenBank/DDBJ whole genome shotgun (WGS) entry which is preliminary data.</text>
</comment>
<dbReference type="PANTHER" id="PTHR43537">
    <property type="entry name" value="TRANSCRIPTIONAL REGULATOR, GNTR FAMILY"/>
    <property type="match status" value="1"/>
</dbReference>
<dbReference type="InterPro" id="IPR036388">
    <property type="entry name" value="WH-like_DNA-bd_sf"/>
</dbReference>
<evidence type="ECO:0000313" key="6">
    <source>
        <dbReference type="Proteomes" id="UP000610760"/>
    </source>
</evidence>
<dbReference type="RefSeq" id="WP_249295226.1">
    <property type="nucleotide sequence ID" value="NZ_JACRSV010000002.1"/>
</dbReference>
<dbReference type="Gene3D" id="1.10.10.10">
    <property type="entry name" value="Winged helix-like DNA-binding domain superfamily/Winged helix DNA-binding domain"/>
    <property type="match status" value="2"/>
</dbReference>
<evidence type="ECO:0000256" key="3">
    <source>
        <dbReference type="ARBA" id="ARBA00023163"/>
    </source>
</evidence>
<evidence type="ECO:0000259" key="4">
    <source>
        <dbReference type="PROSITE" id="PS50949"/>
    </source>
</evidence>
<reference evidence="5" key="1">
    <citation type="submission" date="2020-08" db="EMBL/GenBank/DDBJ databases">
        <title>Genome public.</title>
        <authorList>
            <person name="Liu C."/>
            <person name="Sun Q."/>
        </authorList>
    </citation>
    <scope>NUCLEOTIDE SEQUENCE</scope>
    <source>
        <strain evidence="5">NSJ-33</strain>
    </source>
</reference>
<keyword evidence="6" id="KW-1185">Reference proteome</keyword>
<dbReference type="Proteomes" id="UP000610760">
    <property type="component" value="Unassembled WGS sequence"/>
</dbReference>
<evidence type="ECO:0000256" key="2">
    <source>
        <dbReference type="ARBA" id="ARBA00023125"/>
    </source>
</evidence>
<name>A0A926I7T4_9FIRM</name>
<sequence>MEEKATRFSYVYQNLKERILTGQLQPGSRLSSSRKLCQEYQVGIRTINEVLDALKKEGLIKVEPRKAPVICQKGTVLEPEAAVLAVLAAEDDVRQVYQTMTLLLPQLLTFSSWNCPVEELPYYKKAMKVDRMGLEVGGWRAVSGLFQDVLHHSGNPLFADVYSAIELHGRANFFIEDQYPFTGLTLRTTSPMVTELIAMLKGPDPVQKYRKLTAMYENLASQVDSSLHLLRSSFPDCPTGGGSCFEWNPVRGRDHYYTRIVRDLVNKIGSGAYKPGSYLPREADLAKEYGVSVFTVRNALAQLGRLGFGKTYNVKGTMVTIPNDSTVLCTLQNQVSKQDTLLYIYALHFLSLAIGPSARLAAPLFTAEEIKELVHRFKDSAAIPLGDIYDLLLNHLQLEPLRTIFSELRRLVQWGYYFAFYRIKSGNIDKLNKKALEALQSLQNSDVTGFADGLSECYCLILDTVRQFVVEKYDLREALNLRIPKIVRS</sequence>
<proteinExistence type="predicted"/>
<dbReference type="AlphaFoldDB" id="A0A926I7T4"/>
<dbReference type="SMART" id="SM00345">
    <property type="entry name" value="HTH_GNTR"/>
    <property type="match status" value="2"/>
</dbReference>
<dbReference type="InterPro" id="IPR036390">
    <property type="entry name" value="WH_DNA-bd_sf"/>
</dbReference>
<organism evidence="5 6">
    <name type="scientific">Fumia xinanensis</name>
    <dbReference type="NCBI Taxonomy" id="2763659"/>
    <lineage>
        <taxon>Bacteria</taxon>
        <taxon>Bacillati</taxon>
        <taxon>Bacillota</taxon>
        <taxon>Clostridia</taxon>
        <taxon>Eubacteriales</taxon>
        <taxon>Oscillospiraceae</taxon>
        <taxon>Fumia</taxon>
    </lineage>
</organism>
<accession>A0A926I7T4</accession>
<dbReference type="SUPFAM" id="SSF46785">
    <property type="entry name" value="Winged helix' DNA-binding domain"/>
    <property type="match status" value="2"/>
</dbReference>
<dbReference type="PROSITE" id="PS50949">
    <property type="entry name" value="HTH_GNTR"/>
    <property type="match status" value="2"/>
</dbReference>
<feature type="domain" description="HTH gntR-type" evidence="4">
    <location>
        <begin position="5"/>
        <end position="73"/>
    </location>
</feature>
<keyword evidence="2" id="KW-0238">DNA-binding</keyword>
<dbReference type="PANTHER" id="PTHR43537:SF5">
    <property type="entry name" value="UXU OPERON TRANSCRIPTIONAL REGULATOR"/>
    <property type="match status" value="1"/>
</dbReference>
<evidence type="ECO:0000313" key="5">
    <source>
        <dbReference type="EMBL" id="MBC8560251.1"/>
    </source>
</evidence>
<dbReference type="Pfam" id="PF00392">
    <property type="entry name" value="GntR"/>
    <property type="match status" value="2"/>
</dbReference>
<dbReference type="CDD" id="cd07377">
    <property type="entry name" value="WHTH_GntR"/>
    <property type="match status" value="2"/>
</dbReference>
<evidence type="ECO:0000256" key="1">
    <source>
        <dbReference type="ARBA" id="ARBA00023015"/>
    </source>
</evidence>